<organism evidence="2">
    <name type="scientific">Solanum lycopersicum</name>
    <name type="common">Tomato</name>
    <name type="synonym">Lycopersicon esculentum</name>
    <dbReference type="NCBI Taxonomy" id="4081"/>
    <lineage>
        <taxon>Eukaryota</taxon>
        <taxon>Viridiplantae</taxon>
        <taxon>Streptophyta</taxon>
        <taxon>Embryophyta</taxon>
        <taxon>Tracheophyta</taxon>
        <taxon>Spermatophyta</taxon>
        <taxon>Magnoliopsida</taxon>
        <taxon>eudicotyledons</taxon>
        <taxon>Gunneridae</taxon>
        <taxon>Pentapetalae</taxon>
        <taxon>asterids</taxon>
        <taxon>lamiids</taxon>
        <taxon>Solanales</taxon>
        <taxon>Solanaceae</taxon>
        <taxon>Solanoideae</taxon>
        <taxon>Solaneae</taxon>
        <taxon>Solanum</taxon>
        <taxon>Solanum subgen. Lycopersicon</taxon>
    </lineage>
</organism>
<feature type="transmembrane region" description="Helical" evidence="1">
    <location>
        <begin position="78"/>
        <end position="97"/>
    </location>
</feature>
<evidence type="ECO:0000313" key="2">
    <source>
        <dbReference type="EnsemblPlants" id="Solyc08g008540.1.1"/>
    </source>
</evidence>
<dbReference type="PhylomeDB" id="K4CIY8"/>
<keyword evidence="1" id="KW-1133">Transmembrane helix</keyword>
<dbReference type="AlphaFoldDB" id="K4CIY8"/>
<dbReference type="Proteomes" id="UP000004994">
    <property type="component" value="Chromosome 8"/>
</dbReference>
<keyword evidence="3" id="KW-1185">Reference proteome</keyword>
<proteinExistence type="predicted"/>
<evidence type="ECO:0000313" key="3">
    <source>
        <dbReference type="Proteomes" id="UP000004994"/>
    </source>
</evidence>
<dbReference type="PaxDb" id="4081-Solyc08g008540.1.1"/>
<keyword evidence="1" id="KW-0812">Transmembrane</keyword>
<feature type="transmembrane region" description="Helical" evidence="1">
    <location>
        <begin position="37"/>
        <end position="58"/>
    </location>
</feature>
<dbReference type="EnsemblPlants" id="Solyc08g008540.1.1">
    <property type="protein sequence ID" value="Solyc08g008540.1.1"/>
    <property type="gene ID" value="Solyc08g008540.1"/>
</dbReference>
<dbReference type="InParanoid" id="K4CIY8"/>
<name>K4CIY8_SOLLC</name>
<keyword evidence="1" id="KW-0472">Membrane</keyword>
<reference evidence="2" key="2">
    <citation type="submission" date="2015-06" db="UniProtKB">
        <authorList>
            <consortium name="EnsemblPlants"/>
        </authorList>
    </citation>
    <scope>IDENTIFICATION</scope>
    <source>
        <strain evidence="2">cv. Heinz 1706</strain>
    </source>
</reference>
<protein>
    <submittedName>
        <fullName evidence="2">Uncharacterized protein</fullName>
    </submittedName>
</protein>
<dbReference type="Gramene" id="Solyc08g008540.1.1">
    <property type="protein sequence ID" value="Solyc08g008540.1.1"/>
    <property type="gene ID" value="Solyc08g008540.1"/>
</dbReference>
<reference evidence="2" key="1">
    <citation type="journal article" date="2012" name="Nature">
        <title>The tomato genome sequence provides insights into fleshy fruit evolution.</title>
        <authorList>
            <consortium name="Tomato Genome Consortium"/>
        </authorList>
    </citation>
    <scope>NUCLEOTIDE SEQUENCE [LARGE SCALE GENOMIC DNA]</scope>
    <source>
        <strain evidence="2">cv. Heinz 1706</strain>
    </source>
</reference>
<evidence type="ECO:0000256" key="1">
    <source>
        <dbReference type="SAM" id="Phobius"/>
    </source>
</evidence>
<sequence>MYVSIALYICNTRVAKELRAGNPDGAKHVVVVAFKQTIVLVYGLCLALLNHHVAWAILFSDSAEISNKFASTGWLEDLGGSVMLCASTWLVVFKFSLHAQVLWIGLILV</sequence>
<accession>K4CIY8</accession>
<dbReference type="HOGENOM" id="CLU_2188589_0_0_1"/>